<evidence type="ECO:0000313" key="4">
    <source>
        <dbReference type="Proteomes" id="UP000297741"/>
    </source>
</evidence>
<gene>
    <name evidence="3" type="ORF">EEB11_13790</name>
</gene>
<evidence type="ECO:0000313" key="3">
    <source>
        <dbReference type="EMBL" id="TGD42503.1"/>
    </source>
</evidence>
<organism evidence="3 4">
    <name type="scientific">Pseudotabrizicola sediminis</name>
    <dbReference type="NCBI Taxonomy" id="2486418"/>
    <lineage>
        <taxon>Bacteria</taxon>
        <taxon>Pseudomonadati</taxon>
        <taxon>Pseudomonadota</taxon>
        <taxon>Alphaproteobacteria</taxon>
        <taxon>Rhodobacterales</taxon>
        <taxon>Paracoccaceae</taxon>
        <taxon>Pseudotabrizicola</taxon>
    </lineage>
</organism>
<dbReference type="Gene3D" id="3.90.1720.10">
    <property type="entry name" value="endopeptidase domain like (from Nostoc punctiforme)"/>
    <property type="match status" value="1"/>
</dbReference>
<feature type="chain" id="PRO_5047350229" evidence="1">
    <location>
        <begin position="23"/>
        <end position="187"/>
    </location>
</feature>
<dbReference type="PROSITE" id="PS51257">
    <property type="entry name" value="PROKAR_LIPOPROTEIN"/>
    <property type="match status" value="1"/>
</dbReference>
<proteinExistence type="predicted"/>
<evidence type="ECO:0000256" key="1">
    <source>
        <dbReference type="SAM" id="SignalP"/>
    </source>
</evidence>
<protein>
    <submittedName>
        <fullName evidence="3">CHAP domain-containing protein</fullName>
    </submittedName>
</protein>
<dbReference type="SUPFAM" id="SSF54001">
    <property type="entry name" value="Cysteine proteinases"/>
    <property type="match status" value="1"/>
</dbReference>
<evidence type="ECO:0000259" key="2">
    <source>
        <dbReference type="PROSITE" id="PS50911"/>
    </source>
</evidence>
<dbReference type="InterPro" id="IPR038765">
    <property type="entry name" value="Papain-like_cys_pep_sf"/>
</dbReference>
<feature type="signal peptide" evidence="1">
    <location>
        <begin position="1"/>
        <end position="22"/>
    </location>
</feature>
<keyword evidence="4" id="KW-1185">Reference proteome</keyword>
<sequence>MTQGLARTTLLCASLALLTACGDTLTKSSMGAPAPTTLNPDLKAKAIAEVREKQAKGARVWCVPFARTASGVDLKGNAGTWWTAAKGTYSRGKEPEAGAVMVFAPHSSSRLGHIAVVSEVVSDREVLIDHANWERNKLSLKMPVIDVSANNDWSKIRVEGTPGVLGNARPMLGFVYPRKIGDDATES</sequence>
<dbReference type="EMBL" id="RPEM01000009">
    <property type="protein sequence ID" value="TGD42503.1"/>
    <property type="molecule type" value="Genomic_DNA"/>
</dbReference>
<comment type="caution">
    <text evidence="3">The sequence shown here is derived from an EMBL/GenBank/DDBJ whole genome shotgun (WGS) entry which is preliminary data.</text>
</comment>
<dbReference type="Pfam" id="PF05257">
    <property type="entry name" value="CHAP"/>
    <property type="match status" value="1"/>
</dbReference>
<dbReference type="PROSITE" id="PS50911">
    <property type="entry name" value="CHAP"/>
    <property type="match status" value="1"/>
</dbReference>
<feature type="domain" description="Peptidase C51" evidence="2">
    <location>
        <begin position="37"/>
        <end position="157"/>
    </location>
</feature>
<reference evidence="3 4" key="1">
    <citation type="submission" date="2018-11" db="EMBL/GenBank/DDBJ databases">
        <title>Tabrizicola sp. isolated from sediment of alpine lake.</title>
        <authorList>
            <person name="Liu Z."/>
        </authorList>
    </citation>
    <scope>NUCLEOTIDE SEQUENCE [LARGE SCALE GENOMIC DNA]</scope>
    <source>
        <strain evidence="3 4">DRYC-M-16</strain>
    </source>
</reference>
<dbReference type="InterPro" id="IPR007921">
    <property type="entry name" value="CHAP_dom"/>
</dbReference>
<keyword evidence="1" id="KW-0732">Signal</keyword>
<name>A0ABY2KJC9_9RHOB</name>
<accession>A0ABY2KJC9</accession>
<dbReference type="Proteomes" id="UP000297741">
    <property type="component" value="Unassembled WGS sequence"/>
</dbReference>